<comment type="caution">
    <text evidence="1">The sequence shown here is derived from an EMBL/GenBank/DDBJ whole genome shotgun (WGS) entry which is preliminary data.</text>
</comment>
<accession>N1VQM1</accession>
<keyword evidence="1" id="KW-0449">Lipoprotein</keyword>
<keyword evidence="2" id="KW-1185">Reference proteome</keyword>
<dbReference type="EMBL" id="AOGW02000011">
    <property type="protein sequence ID" value="EMY60748.1"/>
    <property type="molecule type" value="Genomic_DNA"/>
</dbReference>
<protein>
    <submittedName>
        <fullName evidence="1">Lipoprotein</fullName>
    </submittedName>
</protein>
<dbReference type="AlphaFoldDB" id="N1VQM1"/>
<reference evidence="1" key="1">
    <citation type="submission" date="2013-03" db="EMBL/GenBank/DDBJ databases">
        <authorList>
            <person name="Harkins D.M."/>
            <person name="Durkin A.S."/>
            <person name="Brinkac L.M."/>
            <person name="Haft D.H."/>
            <person name="Selengut J.D."/>
            <person name="Sanka R."/>
            <person name="DePew J."/>
            <person name="Purushe J."/>
            <person name="Hartskeerl R.A."/>
            <person name="Ahmed A."/>
            <person name="van der Linden H."/>
            <person name="Goris M.G.A."/>
            <person name="Vinetz J.M."/>
            <person name="Sutton G.G."/>
            <person name="Nierman W.C."/>
            <person name="Fouts D.E."/>
        </authorList>
    </citation>
    <scope>NUCLEOTIDE SEQUENCE [LARGE SCALE GENOMIC DNA]</scope>
    <source>
        <strain evidence="1">LT 11-33</strain>
    </source>
</reference>
<dbReference type="OrthoDB" id="9927148at2"/>
<name>N1VQM1_9LEPT</name>
<dbReference type="Proteomes" id="UP000012371">
    <property type="component" value="Unassembled WGS sequence"/>
</dbReference>
<dbReference type="RefSeq" id="WP_002974605.1">
    <property type="nucleotide sequence ID" value="NZ_AOGW02000011.1"/>
</dbReference>
<evidence type="ECO:0000313" key="2">
    <source>
        <dbReference type="Proteomes" id="UP000012371"/>
    </source>
</evidence>
<evidence type="ECO:0000313" key="1">
    <source>
        <dbReference type="EMBL" id="EMY60748.1"/>
    </source>
</evidence>
<gene>
    <name evidence="1" type="ORF">LEP1GSC203_0712</name>
</gene>
<dbReference type="PROSITE" id="PS51257">
    <property type="entry name" value="PROKAR_LIPOPROTEIN"/>
    <property type="match status" value="1"/>
</dbReference>
<sequence length="169" mass="18265">MNILIKKYTFVPLFLLAIFYSCNPKDSDQDKEILGLLALPSVSGNATSSSGVCNGYTIYDLSAVPVDFRPTTGIIYMNVIAKVGSVLTVNSTTTSLNSVNGYIFNPFHFVQRISCPISGSPSMTTVYNEVRTANRVTLTFTVAGTYGLQLFTSTSSLNAVTDLNATFIE</sequence>
<proteinExistence type="predicted"/>
<organism evidence="1 2">
    <name type="scientific">Leptospira terpstrae serovar Hualin str. LT 11-33 = ATCC 700639</name>
    <dbReference type="NCBI Taxonomy" id="1257025"/>
    <lineage>
        <taxon>Bacteria</taxon>
        <taxon>Pseudomonadati</taxon>
        <taxon>Spirochaetota</taxon>
        <taxon>Spirochaetia</taxon>
        <taxon>Leptospirales</taxon>
        <taxon>Leptospiraceae</taxon>
        <taxon>Leptospira</taxon>
    </lineage>
</organism>